<keyword evidence="3" id="KW-1185">Reference proteome</keyword>
<keyword evidence="1" id="KW-0732">Signal</keyword>
<feature type="chain" id="PRO_5035737931" description="Transmembrane protein" evidence="1">
    <location>
        <begin position="20"/>
        <end position="113"/>
    </location>
</feature>
<comment type="caution">
    <text evidence="2">The sequence shown here is derived from an EMBL/GenBank/DDBJ whole genome shotgun (WGS) entry which is preliminary data.</text>
</comment>
<gene>
    <name evidence="2" type="ORF">PSON_ATCC_30995.1.T1620056</name>
</gene>
<accession>A0A8S1REI9</accession>
<evidence type="ECO:0000313" key="2">
    <source>
        <dbReference type="EMBL" id="CAD8125793.1"/>
    </source>
</evidence>
<evidence type="ECO:0008006" key="4">
    <source>
        <dbReference type="Google" id="ProtNLM"/>
    </source>
</evidence>
<feature type="signal peptide" evidence="1">
    <location>
        <begin position="1"/>
        <end position="19"/>
    </location>
</feature>
<organism evidence="2 3">
    <name type="scientific">Paramecium sonneborni</name>
    <dbReference type="NCBI Taxonomy" id="65129"/>
    <lineage>
        <taxon>Eukaryota</taxon>
        <taxon>Sar</taxon>
        <taxon>Alveolata</taxon>
        <taxon>Ciliophora</taxon>
        <taxon>Intramacronucleata</taxon>
        <taxon>Oligohymenophorea</taxon>
        <taxon>Peniculida</taxon>
        <taxon>Parameciidae</taxon>
        <taxon>Paramecium</taxon>
    </lineage>
</organism>
<protein>
    <recommendedName>
        <fullName evidence="4">Transmembrane protein</fullName>
    </recommendedName>
</protein>
<sequence length="113" mass="13074">MKVIQIAILLFFATTIILSKRIHLNEQTQQCIREKCPDQLKQCYDDMACQLQLSKCRQKVNKPPKQGSKSKPYSNVLSCLKKNENSYNLIDCAYSNCENSPKSQVYEYLLGNY</sequence>
<evidence type="ECO:0000313" key="3">
    <source>
        <dbReference type="Proteomes" id="UP000692954"/>
    </source>
</evidence>
<dbReference type="Proteomes" id="UP000692954">
    <property type="component" value="Unassembled WGS sequence"/>
</dbReference>
<dbReference type="AlphaFoldDB" id="A0A8S1REI9"/>
<dbReference type="OrthoDB" id="298803at2759"/>
<reference evidence="2" key="1">
    <citation type="submission" date="2021-01" db="EMBL/GenBank/DDBJ databases">
        <authorList>
            <consortium name="Genoscope - CEA"/>
            <person name="William W."/>
        </authorList>
    </citation>
    <scope>NUCLEOTIDE SEQUENCE</scope>
</reference>
<evidence type="ECO:0000256" key="1">
    <source>
        <dbReference type="SAM" id="SignalP"/>
    </source>
</evidence>
<proteinExistence type="predicted"/>
<name>A0A8S1REI9_9CILI</name>
<dbReference type="EMBL" id="CAJJDN010000162">
    <property type="protein sequence ID" value="CAD8125793.1"/>
    <property type="molecule type" value="Genomic_DNA"/>
</dbReference>